<keyword evidence="2" id="KW-1185">Reference proteome</keyword>
<accession>A0A8S4RF52</accession>
<organism evidence="1 2">
    <name type="scientific">Pararge aegeria aegeria</name>
    <dbReference type="NCBI Taxonomy" id="348720"/>
    <lineage>
        <taxon>Eukaryota</taxon>
        <taxon>Metazoa</taxon>
        <taxon>Ecdysozoa</taxon>
        <taxon>Arthropoda</taxon>
        <taxon>Hexapoda</taxon>
        <taxon>Insecta</taxon>
        <taxon>Pterygota</taxon>
        <taxon>Neoptera</taxon>
        <taxon>Endopterygota</taxon>
        <taxon>Lepidoptera</taxon>
        <taxon>Glossata</taxon>
        <taxon>Ditrysia</taxon>
        <taxon>Papilionoidea</taxon>
        <taxon>Nymphalidae</taxon>
        <taxon>Satyrinae</taxon>
        <taxon>Satyrini</taxon>
        <taxon>Parargina</taxon>
        <taxon>Pararge</taxon>
    </lineage>
</organism>
<evidence type="ECO:0000313" key="2">
    <source>
        <dbReference type="Proteomes" id="UP000838756"/>
    </source>
</evidence>
<dbReference type="EMBL" id="CAKXAJ010025064">
    <property type="protein sequence ID" value="CAH2234505.1"/>
    <property type="molecule type" value="Genomic_DNA"/>
</dbReference>
<evidence type="ECO:0000313" key="1">
    <source>
        <dbReference type="EMBL" id="CAH2234505.1"/>
    </source>
</evidence>
<dbReference type="AlphaFoldDB" id="A0A8S4RF52"/>
<gene>
    <name evidence="1" type="primary">jg1647</name>
    <name evidence="1" type="ORF">PAEG_LOCUS12329</name>
</gene>
<reference evidence="1" key="1">
    <citation type="submission" date="2022-03" db="EMBL/GenBank/DDBJ databases">
        <authorList>
            <person name="Lindestad O."/>
        </authorList>
    </citation>
    <scope>NUCLEOTIDE SEQUENCE</scope>
</reference>
<comment type="caution">
    <text evidence="1">The sequence shown here is derived from an EMBL/GenBank/DDBJ whole genome shotgun (WGS) entry which is preliminary data.</text>
</comment>
<proteinExistence type="predicted"/>
<sequence>MTWRPAITYYRSQDGYSHAGNDAIEKCACNTLCGRGSLKERGVEEEGVQKFIGSLDAKGEYESSVFAAETEGEGTNSNQGNRDWMYEIVMFRIENL</sequence>
<name>A0A8S4RF52_9NEOP</name>
<protein>
    <submittedName>
        <fullName evidence="1">Jg1647 protein</fullName>
    </submittedName>
</protein>
<dbReference type="Proteomes" id="UP000838756">
    <property type="component" value="Unassembled WGS sequence"/>
</dbReference>